<organism evidence="1 2">
    <name type="scientific">Pleurodeles waltl</name>
    <name type="common">Iberian ribbed newt</name>
    <dbReference type="NCBI Taxonomy" id="8319"/>
    <lineage>
        <taxon>Eukaryota</taxon>
        <taxon>Metazoa</taxon>
        <taxon>Chordata</taxon>
        <taxon>Craniata</taxon>
        <taxon>Vertebrata</taxon>
        <taxon>Euteleostomi</taxon>
        <taxon>Amphibia</taxon>
        <taxon>Batrachia</taxon>
        <taxon>Caudata</taxon>
        <taxon>Salamandroidea</taxon>
        <taxon>Salamandridae</taxon>
        <taxon>Pleurodelinae</taxon>
        <taxon>Pleurodeles</taxon>
    </lineage>
</organism>
<dbReference type="AlphaFoldDB" id="A0AAV7M4D0"/>
<evidence type="ECO:0000313" key="1">
    <source>
        <dbReference type="EMBL" id="KAJ1097382.1"/>
    </source>
</evidence>
<gene>
    <name evidence="1" type="ORF">NDU88_002502</name>
</gene>
<reference evidence="1" key="1">
    <citation type="journal article" date="2022" name="bioRxiv">
        <title>Sequencing and chromosome-scale assembly of the giantPleurodeles waltlgenome.</title>
        <authorList>
            <person name="Brown T."/>
            <person name="Elewa A."/>
            <person name="Iarovenko S."/>
            <person name="Subramanian E."/>
            <person name="Araus A.J."/>
            <person name="Petzold A."/>
            <person name="Susuki M."/>
            <person name="Suzuki K.-i.T."/>
            <person name="Hayashi T."/>
            <person name="Toyoda A."/>
            <person name="Oliveira C."/>
            <person name="Osipova E."/>
            <person name="Leigh N.D."/>
            <person name="Simon A."/>
            <person name="Yun M.H."/>
        </authorList>
    </citation>
    <scope>NUCLEOTIDE SEQUENCE</scope>
    <source>
        <strain evidence="1">20211129_DDA</strain>
        <tissue evidence="1">Liver</tissue>
    </source>
</reference>
<accession>A0AAV7M4D0</accession>
<protein>
    <submittedName>
        <fullName evidence="1">Uncharacterized protein</fullName>
    </submittedName>
</protein>
<name>A0AAV7M4D0_PLEWA</name>
<comment type="caution">
    <text evidence="1">The sequence shown here is derived from an EMBL/GenBank/DDBJ whole genome shotgun (WGS) entry which is preliminary data.</text>
</comment>
<dbReference type="EMBL" id="JANPWB010000014">
    <property type="protein sequence ID" value="KAJ1097382.1"/>
    <property type="molecule type" value="Genomic_DNA"/>
</dbReference>
<evidence type="ECO:0000313" key="2">
    <source>
        <dbReference type="Proteomes" id="UP001066276"/>
    </source>
</evidence>
<proteinExistence type="predicted"/>
<dbReference type="Proteomes" id="UP001066276">
    <property type="component" value="Chromosome 10"/>
</dbReference>
<keyword evidence="2" id="KW-1185">Reference proteome</keyword>
<sequence length="203" mass="22845">MEGTISKNTPDLLELWLCLRKQMSPHRDFWGSPAIWTCHRNASSVTRCLGSDNVRLVAPCLNVRSLRYPLQVTETLWPGFSEPLMTLRHRAARGASMDLRHWAQRPLYMLTKLSQGLQEPVLGTFPPGGPEDEAQDWGSHLWDPEPELAWEASPVWCTPRPVIKQKTGGRECPPKGPARGWLGLINPAMQVRPPLAPWDPMTG</sequence>